<protein>
    <submittedName>
        <fullName evidence="1">Uncharacterized protein</fullName>
    </submittedName>
</protein>
<gene>
    <name evidence="1" type="ORF">MRM81_09215</name>
</gene>
<sequence length="97" mass="11227">MVFSFLAHSMVSNYMSLISNQVLRQLDENNTPYAKRKRDDFISKIDHSDAYPPNVARNNTFIHLESVLGELFKHQHSNAVSQTALTRFTEKAHEFTK</sequence>
<proteinExistence type="predicted"/>
<organism evidence="1">
    <name type="scientific">bacterium 19GA11TI05</name>
    <dbReference type="NCBI Taxonomy" id="2920688"/>
    <lineage>
        <taxon>Bacteria</taxon>
    </lineage>
</organism>
<evidence type="ECO:0000313" key="1">
    <source>
        <dbReference type="EMBL" id="XAG67173.1"/>
    </source>
</evidence>
<dbReference type="AlphaFoldDB" id="A0AAU6TZU0"/>
<accession>A0AAU6TZU0</accession>
<reference evidence="1" key="1">
    <citation type="submission" date="2022-03" db="EMBL/GenBank/DDBJ databases">
        <title>Sea Food Isolates.</title>
        <authorList>
            <person name="Li c."/>
        </authorList>
    </citation>
    <scope>NUCLEOTIDE SEQUENCE</scope>
    <source>
        <strain evidence="1">19GA11TI05</strain>
    </source>
</reference>
<dbReference type="EMBL" id="CP095362">
    <property type="protein sequence ID" value="XAG67173.1"/>
    <property type="molecule type" value="Genomic_DNA"/>
</dbReference>
<name>A0AAU6TZU0_UNCXX</name>